<dbReference type="Proteomes" id="UP000266643">
    <property type="component" value="Unassembled WGS sequence"/>
</dbReference>
<comment type="caution">
    <text evidence="1">The sequence shown here is derived from an EMBL/GenBank/DDBJ whole genome shotgun (WGS) entry which is preliminary data.</text>
</comment>
<dbReference type="VEuPathDB" id="FungiDB:H257_11063"/>
<evidence type="ECO:0000313" key="2">
    <source>
        <dbReference type="Proteomes" id="UP000266643"/>
    </source>
</evidence>
<reference evidence="1 2" key="1">
    <citation type="submission" date="2018-08" db="EMBL/GenBank/DDBJ databases">
        <title>Aphanomyces genome sequencing and annotation.</title>
        <authorList>
            <person name="Minardi D."/>
            <person name="Oidtmann B."/>
            <person name="Van Der Giezen M."/>
            <person name="Studholme D.J."/>
        </authorList>
    </citation>
    <scope>NUCLEOTIDE SEQUENCE [LARGE SCALE GENOMIC DNA]</scope>
    <source>
        <strain evidence="1 2">D2</strain>
    </source>
</reference>
<accession>A0A397DU17</accession>
<dbReference type="EMBL" id="QUTD01004402">
    <property type="protein sequence ID" value="RHY68236.1"/>
    <property type="molecule type" value="Genomic_DNA"/>
</dbReference>
<feature type="non-terminal residue" evidence="1">
    <location>
        <position position="1"/>
    </location>
</feature>
<sequence>PIEIVWAIVKCQVGRQYTQDTTFRQVLVRLKEDFKDLKASSIEGCIHKADQQLYKLEEYIKQKQDEDASGNGLEMVGKDLYRWMLAAIKAKRNALFATHDPPSISRPSDADLDIAIDALTAANLTGDHSELRSRALLRCPTKSAENHTMWIPAKKIHNGPVPVGKAG</sequence>
<proteinExistence type="predicted"/>
<name>A0A397DU17_APHAT</name>
<dbReference type="AlphaFoldDB" id="A0A397DU17"/>
<evidence type="ECO:0000313" key="1">
    <source>
        <dbReference type="EMBL" id="RHY68236.1"/>
    </source>
</evidence>
<dbReference type="VEuPathDB" id="FungiDB:H257_18809"/>
<organism evidence="1 2">
    <name type="scientific">Aphanomyces astaci</name>
    <name type="common">Crayfish plague agent</name>
    <dbReference type="NCBI Taxonomy" id="112090"/>
    <lineage>
        <taxon>Eukaryota</taxon>
        <taxon>Sar</taxon>
        <taxon>Stramenopiles</taxon>
        <taxon>Oomycota</taxon>
        <taxon>Saprolegniomycetes</taxon>
        <taxon>Saprolegniales</taxon>
        <taxon>Verrucalvaceae</taxon>
        <taxon>Aphanomyces</taxon>
    </lineage>
</organism>
<protein>
    <submittedName>
        <fullName evidence="1">Uncharacterized protein</fullName>
    </submittedName>
</protein>
<gene>
    <name evidence="1" type="ORF">DYB30_003664</name>
</gene>